<dbReference type="GO" id="GO:0005654">
    <property type="term" value="C:nucleoplasm"/>
    <property type="evidence" value="ECO:0000318"/>
    <property type="project" value="GO_Central"/>
</dbReference>
<dbReference type="FunFam" id="3.40.1280.30:FF:000003">
    <property type="entry name" value="tRNA methyltransferase 10C, mitochondrial RNase P subunit"/>
    <property type="match status" value="1"/>
</dbReference>
<evidence type="ECO:0000256" key="7">
    <source>
        <dbReference type="ARBA" id="ARBA00023054"/>
    </source>
</evidence>
<dbReference type="EMBL" id="GL732609">
    <property type="protein sequence ID" value="EFX71484.1"/>
    <property type="molecule type" value="Genomic_DNA"/>
</dbReference>
<keyword evidence="2" id="KW-0489">Methyltransferase</keyword>
<evidence type="ECO:0000256" key="8">
    <source>
        <dbReference type="ARBA" id="ARBA00023128"/>
    </source>
</evidence>
<protein>
    <recommendedName>
        <fullName evidence="9">RNA (guanine-9-)-methyltransferase domain-containing protein 1</fullName>
    </recommendedName>
</protein>
<evidence type="ECO:0000259" key="11">
    <source>
        <dbReference type="PROSITE" id="PS51675"/>
    </source>
</evidence>
<dbReference type="AlphaFoldDB" id="E9H9Y5"/>
<evidence type="ECO:0000256" key="6">
    <source>
        <dbReference type="ARBA" id="ARBA00022946"/>
    </source>
</evidence>
<dbReference type="GO" id="GO:0005634">
    <property type="term" value="C:nucleus"/>
    <property type="evidence" value="ECO:0000318"/>
    <property type="project" value="GO_Central"/>
</dbReference>
<dbReference type="GO" id="GO:0032259">
    <property type="term" value="P:methylation"/>
    <property type="evidence" value="ECO:0007669"/>
    <property type="project" value="UniProtKB-KW"/>
</dbReference>
<proteinExistence type="predicted"/>
<dbReference type="GO" id="GO:0070131">
    <property type="term" value="P:positive regulation of mitochondrial translation"/>
    <property type="evidence" value="ECO:0000318"/>
    <property type="project" value="GO_Central"/>
</dbReference>
<dbReference type="PANTHER" id="PTHR13563:SF5">
    <property type="entry name" value="TRNA METHYLTRANSFERASE 10 HOMOLOG C"/>
    <property type="match status" value="1"/>
</dbReference>
<reference evidence="12 13" key="1">
    <citation type="journal article" date="2011" name="Science">
        <title>The ecoresponsive genome of Daphnia pulex.</title>
        <authorList>
            <person name="Colbourne J.K."/>
            <person name="Pfrender M.E."/>
            <person name="Gilbert D."/>
            <person name="Thomas W.K."/>
            <person name="Tucker A."/>
            <person name="Oakley T.H."/>
            <person name="Tokishita S."/>
            <person name="Aerts A."/>
            <person name="Arnold G.J."/>
            <person name="Basu M.K."/>
            <person name="Bauer D.J."/>
            <person name="Caceres C.E."/>
            <person name="Carmel L."/>
            <person name="Casola C."/>
            <person name="Choi J.H."/>
            <person name="Detter J.C."/>
            <person name="Dong Q."/>
            <person name="Dusheyko S."/>
            <person name="Eads B.D."/>
            <person name="Frohlich T."/>
            <person name="Geiler-Samerotte K.A."/>
            <person name="Gerlach D."/>
            <person name="Hatcher P."/>
            <person name="Jogdeo S."/>
            <person name="Krijgsveld J."/>
            <person name="Kriventseva E.V."/>
            <person name="Kultz D."/>
            <person name="Laforsch C."/>
            <person name="Lindquist E."/>
            <person name="Lopez J."/>
            <person name="Manak J.R."/>
            <person name="Muller J."/>
            <person name="Pangilinan J."/>
            <person name="Patwardhan R.P."/>
            <person name="Pitluck S."/>
            <person name="Pritham E.J."/>
            <person name="Rechtsteiner A."/>
            <person name="Rho M."/>
            <person name="Rogozin I.B."/>
            <person name="Sakarya O."/>
            <person name="Salamov A."/>
            <person name="Schaack S."/>
            <person name="Shapiro H."/>
            <person name="Shiga Y."/>
            <person name="Skalitzky C."/>
            <person name="Smith Z."/>
            <person name="Souvorov A."/>
            <person name="Sung W."/>
            <person name="Tang Z."/>
            <person name="Tsuchiya D."/>
            <person name="Tu H."/>
            <person name="Vos H."/>
            <person name="Wang M."/>
            <person name="Wolf Y.I."/>
            <person name="Yamagata H."/>
            <person name="Yamada T."/>
            <person name="Ye Y."/>
            <person name="Shaw J.R."/>
            <person name="Andrews J."/>
            <person name="Crease T.J."/>
            <person name="Tang H."/>
            <person name="Lucas S.M."/>
            <person name="Robertson H.M."/>
            <person name="Bork P."/>
            <person name="Koonin E.V."/>
            <person name="Zdobnov E.M."/>
            <person name="Grigoriev I.V."/>
            <person name="Lynch M."/>
            <person name="Boore J.L."/>
        </authorList>
    </citation>
    <scope>NUCLEOTIDE SEQUENCE [LARGE SCALE GENOMIC DNA]</scope>
</reference>
<keyword evidence="5" id="KW-0819">tRNA processing</keyword>
<gene>
    <name evidence="12" type="ORF">DAPPUDRAFT_308823</name>
</gene>
<dbReference type="GO" id="GO:0000049">
    <property type="term" value="F:tRNA binding"/>
    <property type="evidence" value="ECO:0000318"/>
    <property type="project" value="GO_Central"/>
</dbReference>
<dbReference type="HOGENOM" id="CLU_034384_3_0_1"/>
<keyword evidence="6" id="KW-0809">Transit peptide</keyword>
<dbReference type="PANTHER" id="PTHR13563">
    <property type="entry name" value="TRNA (GUANINE-9-) METHYLTRANSFERASE"/>
    <property type="match status" value="1"/>
</dbReference>
<evidence type="ECO:0000256" key="1">
    <source>
        <dbReference type="ARBA" id="ARBA00004173"/>
    </source>
</evidence>
<accession>E9H9Y5</accession>
<dbReference type="InParanoid" id="E9H9Y5"/>
<dbReference type="PhylomeDB" id="E9H9Y5"/>
<evidence type="ECO:0000313" key="12">
    <source>
        <dbReference type="EMBL" id="EFX71484.1"/>
    </source>
</evidence>
<name>E9H9Y5_DAPPU</name>
<dbReference type="GO" id="GO:0097745">
    <property type="term" value="P:mitochondrial tRNA 5'-end processing"/>
    <property type="evidence" value="ECO:0000318"/>
    <property type="project" value="GO_Central"/>
</dbReference>
<dbReference type="OMA" id="IADMEIM"/>
<dbReference type="InterPro" id="IPR028564">
    <property type="entry name" value="MT_TRM10-typ"/>
</dbReference>
<keyword evidence="13" id="KW-1185">Reference proteome</keyword>
<evidence type="ECO:0000256" key="5">
    <source>
        <dbReference type="ARBA" id="ARBA00022694"/>
    </source>
</evidence>
<dbReference type="GO" id="GO:0008168">
    <property type="term" value="F:methyltransferase activity"/>
    <property type="evidence" value="ECO:0007669"/>
    <property type="project" value="UniProtKB-KW"/>
</dbReference>
<dbReference type="FunCoup" id="E9H9Y5">
    <property type="interactions" value="1277"/>
</dbReference>
<dbReference type="eggNOG" id="KOG2967">
    <property type="taxonomic scope" value="Eukaryota"/>
</dbReference>
<evidence type="ECO:0000256" key="2">
    <source>
        <dbReference type="ARBA" id="ARBA00022603"/>
    </source>
</evidence>
<comment type="subcellular location">
    <subcellularLocation>
        <location evidence="1">Mitochondrion</location>
    </subcellularLocation>
</comment>
<feature type="region of interest" description="Disordered" evidence="10">
    <location>
        <begin position="342"/>
        <end position="361"/>
    </location>
</feature>
<evidence type="ECO:0000256" key="3">
    <source>
        <dbReference type="ARBA" id="ARBA00022679"/>
    </source>
</evidence>
<evidence type="ECO:0000313" key="13">
    <source>
        <dbReference type="Proteomes" id="UP000000305"/>
    </source>
</evidence>
<dbReference type="CDD" id="cd18102">
    <property type="entry name" value="Trm10_MRRP1"/>
    <property type="match status" value="1"/>
</dbReference>
<organism evidence="12 13">
    <name type="scientific">Daphnia pulex</name>
    <name type="common">Water flea</name>
    <dbReference type="NCBI Taxonomy" id="6669"/>
    <lineage>
        <taxon>Eukaryota</taxon>
        <taxon>Metazoa</taxon>
        <taxon>Ecdysozoa</taxon>
        <taxon>Arthropoda</taxon>
        <taxon>Crustacea</taxon>
        <taxon>Branchiopoda</taxon>
        <taxon>Diplostraca</taxon>
        <taxon>Cladocera</taxon>
        <taxon>Anomopoda</taxon>
        <taxon>Daphniidae</taxon>
        <taxon>Daphnia</taxon>
    </lineage>
</organism>
<dbReference type="GO" id="GO:0005739">
    <property type="term" value="C:mitochondrion"/>
    <property type="evidence" value="ECO:0000318"/>
    <property type="project" value="GO_Central"/>
</dbReference>
<keyword evidence="8" id="KW-0496">Mitochondrion</keyword>
<keyword evidence="4" id="KW-0949">S-adenosyl-L-methionine</keyword>
<dbReference type="Gene3D" id="3.40.1280.30">
    <property type="match status" value="1"/>
</dbReference>
<dbReference type="KEGG" id="dpx:DAPPUDRAFT_308823"/>
<dbReference type="InterPro" id="IPR007356">
    <property type="entry name" value="tRNA_m1G_MeTrfase_euk"/>
</dbReference>
<evidence type="ECO:0000256" key="9">
    <source>
        <dbReference type="ARBA" id="ARBA00029803"/>
    </source>
</evidence>
<evidence type="ECO:0000256" key="4">
    <source>
        <dbReference type="ARBA" id="ARBA00022691"/>
    </source>
</evidence>
<keyword evidence="3" id="KW-0808">Transferase</keyword>
<dbReference type="InterPro" id="IPR025812">
    <property type="entry name" value="Trm10_C_MTase_dom"/>
</dbReference>
<evidence type="ECO:0000256" key="10">
    <source>
        <dbReference type="SAM" id="MobiDB-lite"/>
    </source>
</evidence>
<keyword evidence="7" id="KW-0175">Coiled coil</keyword>
<feature type="compositionally biased region" description="Polar residues" evidence="10">
    <location>
        <begin position="344"/>
        <end position="361"/>
    </location>
</feature>
<dbReference type="Proteomes" id="UP000000305">
    <property type="component" value="Unassembled WGS sequence"/>
</dbReference>
<dbReference type="OrthoDB" id="9976048at2759"/>
<sequence>MAEFEYEISKQEGTRAPPGLTIYDWQELLELESTSKRKKFLAFLFKREMTKLSQKNSKIEQQQIREAKWQAEKEAIKLNPPTEEHIKYGLGHNTISLKIYDTKMDHYENNRMIRAERFELPVVFDHSYEQHMTQQELKNAAKQLALSFITNREHENPFPFQYCNVNFNGPVMKHFLKWMPHLYSPEFPINLSSKSYLDLFPREKLVYLTPHCKTEMTHFDFDSVYIIGTMVDRSDSKPHSLAFAKRDNIRMAKLPLDRYLRFGGGSGKCLALNHMISILLEVKTHGDWTRALEIVPKRKLLDPYSGNESHLRTKYPKSNAEIRGRVREDLDELLFSNVPRKTSRSNSKSIQKQPISNYLFD</sequence>
<dbReference type="InterPro" id="IPR038459">
    <property type="entry name" value="MT_TRM10-typ_sf"/>
</dbReference>
<dbReference type="PROSITE" id="PS51675">
    <property type="entry name" value="SAM_MT_TRM10"/>
    <property type="match status" value="1"/>
</dbReference>
<dbReference type="STRING" id="6669.E9H9Y5"/>
<feature type="domain" description="SAM-dependent MTase TRM10-type" evidence="11">
    <location>
        <begin position="108"/>
        <end position="302"/>
    </location>
</feature>